<evidence type="ECO:0000313" key="3">
    <source>
        <dbReference type="Proteomes" id="UP000689195"/>
    </source>
</evidence>
<organism evidence="2 3">
    <name type="scientific">Paramecium pentaurelia</name>
    <dbReference type="NCBI Taxonomy" id="43138"/>
    <lineage>
        <taxon>Eukaryota</taxon>
        <taxon>Sar</taxon>
        <taxon>Alveolata</taxon>
        <taxon>Ciliophora</taxon>
        <taxon>Intramacronucleata</taxon>
        <taxon>Oligohymenophorea</taxon>
        <taxon>Peniculida</taxon>
        <taxon>Parameciidae</taxon>
        <taxon>Paramecium</taxon>
    </lineage>
</organism>
<dbReference type="AlphaFoldDB" id="A0A8S1UFK5"/>
<reference evidence="2" key="1">
    <citation type="submission" date="2021-01" db="EMBL/GenBank/DDBJ databases">
        <authorList>
            <consortium name="Genoscope - CEA"/>
            <person name="William W."/>
        </authorList>
    </citation>
    <scope>NUCLEOTIDE SEQUENCE</scope>
</reference>
<evidence type="ECO:0000256" key="1">
    <source>
        <dbReference type="SAM" id="Coils"/>
    </source>
</evidence>
<feature type="coiled-coil region" evidence="1">
    <location>
        <begin position="355"/>
        <end position="382"/>
    </location>
</feature>
<proteinExistence type="predicted"/>
<dbReference type="PANTHER" id="PTHR22796:SF1">
    <property type="entry name" value="VWFA DOMAIN-CONTAINING PROTEIN"/>
    <property type="match status" value="1"/>
</dbReference>
<accession>A0A8S1UFK5</accession>
<protein>
    <recommendedName>
        <fullName evidence="4">VLIG-type G domain-containing protein</fullName>
    </recommendedName>
</protein>
<comment type="caution">
    <text evidence="2">The sequence shown here is derived from an EMBL/GenBank/DDBJ whole genome shotgun (WGS) entry which is preliminary data.</text>
</comment>
<evidence type="ECO:0000313" key="2">
    <source>
        <dbReference type="EMBL" id="CAD8163658.1"/>
    </source>
</evidence>
<sequence>MEKWEKILDFSRNYKQKDQGQDFQYFKCIEQFENTTKPIDFKQSIKPEKFYIQLLTCPSGNTSILPTIIVTAQKCKESSKFFADFSDVIVIGLSKEKKNKIVTKAKIIGYLVSLKKLINKKIKKKKLSEISLIKFGPNSQFLFKEKKSKINIYINKEYYDIIEPYLNIMNMNEIILSFSKIQCTEFKSEQIINIIYSIQLNTSKLWIQTAILTLNQNNEGLKSQKQLHLGFLEDHLTNYNNKIFVVGKIGRQSSGKSYLLNRVFSTHFSVLSARFTDGVWGSIAYREDQKFQRNKNVSIFTALCYITILNCEKNFDRHYEDLFKHLVEASKQLKDEKLFKGIVYFVISDVSSNDNKVIKQELLKNLEQLKEVNNENQQFDKQLIIVRQYFLDNSRNTNGWKNGIELVQIMKILLCQLELSDNTNASLIQLKIKIEKNFEESKELWRNLVQLNQSQYKFQKFNDHECILIFKDDLKQLYKDLEDSIQTHNKNLLEAKSQFNQMMEFRKQQIIQRKIQETSKVQIIIKNNMSKLHSFLVDQMNQYEFCLVKCNLCHLLCKQFKFISKYLNNLTNLQMIKQIICKQIFHKQKIRIKKEKKGIEQTQLRKIFKRTKINFECSKSAIKYMKNKFKKIKKKLK</sequence>
<dbReference type="PANTHER" id="PTHR22796">
    <property type="entry name" value="URG4-RELATED"/>
    <property type="match status" value="1"/>
</dbReference>
<name>A0A8S1UFK5_9CILI</name>
<dbReference type="OrthoDB" id="3214109at2759"/>
<dbReference type="Proteomes" id="UP000689195">
    <property type="component" value="Unassembled WGS sequence"/>
</dbReference>
<dbReference type="EMBL" id="CAJJDO010000039">
    <property type="protein sequence ID" value="CAD8163658.1"/>
    <property type="molecule type" value="Genomic_DNA"/>
</dbReference>
<gene>
    <name evidence="2" type="ORF">PPENT_87.1.T0390335</name>
</gene>
<evidence type="ECO:0008006" key="4">
    <source>
        <dbReference type="Google" id="ProtNLM"/>
    </source>
</evidence>
<feature type="coiled-coil region" evidence="1">
    <location>
        <begin position="471"/>
        <end position="498"/>
    </location>
</feature>
<keyword evidence="3" id="KW-1185">Reference proteome</keyword>
<keyword evidence="1" id="KW-0175">Coiled coil</keyword>